<gene>
    <name evidence="1" type="ORF">CP373A1_05135</name>
</gene>
<keyword evidence="2" id="KW-1185">Reference proteome</keyword>
<evidence type="ECO:0000313" key="2">
    <source>
        <dbReference type="Proteomes" id="UP000092714"/>
    </source>
</evidence>
<accession>A0A1B8RRC1</accession>
<sequence>MNANGIARGYMIRNMDDFRFLVHVIECLDREFEKEVTFKDLGFENYIVGIDGYEVKLSKEIICTHKNGYRLDKYILEEAEKKGLFFDRYRSGYIKYCFGLF</sequence>
<dbReference type="GeneID" id="42775635"/>
<proteinExistence type="predicted"/>
<dbReference type="AlphaFoldDB" id="A0A1B8RRC1"/>
<evidence type="ECO:0000313" key="1">
    <source>
        <dbReference type="EMBL" id="OBY11340.1"/>
    </source>
</evidence>
<dbReference type="EMBL" id="MAPZ01000014">
    <property type="protein sequence ID" value="OBY11340.1"/>
    <property type="molecule type" value="Genomic_DNA"/>
</dbReference>
<dbReference type="OrthoDB" id="8480699at2"/>
<name>A0A1B8RRC1_9CLOT</name>
<comment type="caution">
    <text evidence="1">The sequence shown here is derived from an EMBL/GenBank/DDBJ whole genome shotgun (WGS) entry which is preliminary data.</text>
</comment>
<reference evidence="1 2" key="1">
    <citation type="submission" date="2016-06" db="EMBL/GenBank/DDBJ databases">
        <authorList>
            <person name="Kjaerup R.B."/>
            <person name="Dalgaard T.S."/>
            <person name="Juul-Madsen H.R."/>
        </authorList>
    </citation>
    <scope>NUCLEOTIDE SEQUENCE [LARGE SCALE GENOMIC DNA]</scope>
    <source>
        <strain evidence="1 2">373-A1</strain>
    </source>
</reference>
<organism evidence="1 2">
    <name type="scientific">Clostridium paraputrificum</name>
    <dbReference type="NCBI Taxonomy" id="29363"/>
    <lineage>
        <taxon>Bacteria</taxon>
        <taxon>Bacillati</taxon>
        <taxon>Bacillota</taxon>
        <taxon>Clostridia</taxon>
        <taxon>Eubacteriales</taxon>
        <taxon>Clostridiaceae</taxon>
        <taxon>Clostridium</taxon>
    </lineage>
</organism>
<protein>
    <submittedName>
        <fullName evidence="1">Uncharacterized protein</fullName>
    </submittedName>
</protein>
<dbReference type="RefSeq" id="WP_027097803.1">
    <property type="nucleotide sequence ID" value="NZ_CAXSZC010000013.1"/>
</dbReference>
<dbReference type="Proteomes" id="UP000092714">
    <property type="component" value="Unassembled WGS sequence"/>
</dbReference>